<dbReference type="Proteomes" id="UP000182800">
    <property type="component" value="Unassembled WGS sequence"/>
</dbReference>
<dbReference type="PATRIC" id="fig|1653334.4.peg.2277"/>
<evidence type="ECO:0000313" key="8">
    <source>
        <dbReference type="EMBL" id="KPQ11462.1"/>
    </source>
</evidence>
<evidence type="ECO:0000313" key="9">
    <source>
        <dbReference type="EMBL" id="SCC82369.1"/>
    </source>
</evidence>
<dbReference type="Pfam" id="PF00813">
    <property type="entry name" value="FliP"/>
    <property type="match status" value="1"/>
</dbReference>
<feature type="transmembrane region" description="Helical" evidence="7">
    <location>
        <begin position="162"/>
        <end position="186"/>
    </location>
</feature>
<dbReference type="GO" id="GO:0009306">
    <property type="term" value="P:protein secretion"/>
    <property type="evidence" value="ECO:0007669"/>
    <property type="project" value="UniProtKB-UniRule"/>
</dbReference>
<evidence type="ECO:0000256" key="3">
    <source>
        <dbReference type="ARBA" id="ARBA00022475"/>
    </source>
</evidence>
<evidence type="ECO:0000256" key="2">
    <source>
        <dbReference type="ARBA" id="ARBA00006257"/>
    </source>
</evidence>
<evidence type="ECO:0000256" key="6">
    <source>
        <dbReference type="ARBA" id="ARBA00023136"/>
    </source>
</evidence>
<evidence type="ECO:0000256" key="4">
    <source>
        <dbReference type="ARBA" id="ARBA00022692"/>
    </source>
</evidence>
<keyword evidence="5 7" id="KW-1133">Transmembrane helix</keyword>
<comment type="similarity">
    <text evidence="2 7">Belongs to the FliP/MopC/SpaP family.</text>
</comment>
<keyword evidence="4 7" id="KW-0812">Transmembrane</keyword>
<evidence type="ECO:0000256" key="7">
    <source>
        <dbReference type="RuleBase" id="RU362070"/>
    </source>
</evidence>
<dbReference type="PANTHER" id="PTHR30587:SF2">
    <property type="entry name" value="SURFACE PRESENTATION OF ANTIGENS PROTEIN SPAP"/>
    <property type="match status" value="1"/>
</dbReference>
<feature type="transmembrane region" description="Helical" evidence="7">
    <location>
        <begin position="198"/>
        <end position="219"/>
    </location>
</feature>
<feature type="transmembrane region" description="Helical" evidence="7">
    <location>
        <begin position="12"/>
        <end position="42"/>
    </location>
</feature>
<protein>
    <submittedName>
        <fullName evidence="8">Type 3a secretion system component YscR</fullName>
    </submittedName>
    <submittedName>
        <fullName evidence="9">Type III secretion apparatus protein RhcR</fullName>
    </submittedName>
</protein>
<dbReference type="AlphaFoldDB" id="A0A0P7X8A4"/>
<dbReference type="PROSITE" id="PS01061">
    <property type="entry name" value="FLIP_2"/>
    <property type="match status" value="1"/>
</dbReference>
<dbReference type="RefSeq" id="WP_074445873.1">
    <property type="nucleotide sequence ID" value="NZ_FMBM01000002.1"/>
</dbReference>
<feature type="transmembrane region" description="Helical" evidence="7">
    <location>
        <begin position="54"/>
        <end position="73"/>
    </location>
</feature>
<sequence length="222" mass="24585">MTNLAIPTYFSLIVLSAIIAVIPFLVVAATSFAKISIVLFLVRNALGIQQTPPGVLINTVAIVLTLFIMAPILREMYGIITDPRQSYETMADFEVIFRESTVPLISFLQTHSRPEATTFFVETTTTLWAQYDVEMQVAENDIVVLLPAFLISELTRAFEIGFLLYLPFLVIDFVVSVIIVAMGMSMLSPTVISTPLKLLLFVFIDGWSRLLQGLVLSYVPGG</sequence>
<dbReference type="STRING" id="1653334.GA0071312_3360"/>
<dbReference type="PROSITE" id="PS01060">
    <property type="entry name" value="FLIP_1"/>
    <property type="match status" value="1"/>
</dbReference>
<dbReference type="NCBIfam" id="TIGR01102">
    <property type="entry name" value="yscR"/>
    <property type="match status" value="1"/>
</dbReference>
<reference evidence="9 11" key="2">
    <citation type="submission" date="2016-08" db="EMBL/GenBank/DDBJ databases">
        <authorList>
            <person name="Varghese N."/>
            <person name="Submissions Spin"/>
        </authorList>
    </citation>
    <scope>NUCLEOTIDE SEQUENCE [LARGE SCALE GENOMIC DNA]</scope>
    <source>
        <strain evidence="9 11">HL-109</strain>
    </source>
</reference>
<dbReference type="InterPro" id="IPR005773">
    <property type="entry name" value="T3SS_YscR-like"/>
</dbReference>
<evidence type="ECO:0000313" key="11">
    <source>
        <dbReference type="Proteomes" id="UP000182800"/>
    </source>
</evidence>
<dbReference type="GO" id="GO:0005886">
    <property type="term" value="C:plasma membrane"/>
    <property type="evidence" value="ECO:0007669"/>
    <property type="project" value="UniProtKB-SubCell"/>
</dbReference>
<dbReference type="EMBL" id="FMBM01000002">
    <property type="protein sequence ID" value="SCC82369.1"/>
    <property type="molecule type" value="Genomic_DNA"/>
</dbReference>
<organism evidence="8 10">
    <name type="scientific">Saliniramus fredricksonii</name>
    <dbReference type="NCBI Taxonomy" id="1653334"/>
    <lineage>
        <taxon>Bacteria</taxon>
        <taxon>Pseudomonadati</taxon>
        <taxon>Pseudomonadota</taxon>
        <taxon>Alphaproteobacteria</taxon>
        <taxon>Hyphomicrobiales</taxon>
        <taxon>Salinarimonadaceae</taxon>
        <taxon>Saliniramus</taxon>
    </lineage>
</organism>
<evidence type="ECO:0000256" key="1">
    <source>
        <dbReference type="ARBA" id="ARBA00004651"/>
    </source>
</evidence>
<dbReference type="PRINTS" id="PR01302">
    <property type="entry name" value="TYPE3IMPPROT"/>
</dbReference>
<keyword evidence="6 7" id="KW-0472">Membrane</keyword>
<dbReference type="OrthoDB" id="9805111at2"/>
<comment type="caution">
    <text evidence="8">The sequence shown here is derived from an EMBL/GenBank/DDBJ whole genome shotgun (WGS) entry which is preliminary data.</text>
</comment>
<dbReference type="NCBIfam" id="NF009438">
    <property type="entry name" value="PRK12797.1"/>
    <property type="match status" value="1"/>
</dbReference>
<keyword evidence="3 7" id="KW-1003">Cell membrane</keyword>
<name>A0A0P7X8A4_9HYPH</name>
<dbReference type="InterPro" id="IPR005838">
    <property type="entry name" value="T3SS_IM_P"/>
</dbReference>
<evidence type="ECO:0000256" key="5">
    <source>
        <dbReference type="ARBA" id="ARBA00022989"/>
    </source>
</evidence>
<reference evidence="8 10" key="1">
    <citation type="submission" date="2015-09" db="EMBL/GenBank/DDBJ databases">
        <title>Identification and resolution of microdiversity through metagenomic sequencing of parallel consortia.</title>
        <authorList>
            <person name="Nelson W.C."/>
            <person name="Romine M.F."/>
            <person name="Lindemann S.R."/>
        </authorList>
    </citation>
    <scope>NUCLEOTIDE SEQUENCE [LARGE SCALE GENOMIC DNA]</scope>
    <source>
        <strain evidence="8">HL-109</strain>
    </source>
</reference>
<dbReference type="EMBL" id="LJSX01000007">
    <property type="protein sequence ID" value="KPQ11462.1"/>
    <property type="molecule type" value="Genomic_DNA"/>
</dbReference>
<dbReference type="PANTHER" id="PTHR30587">
    <property type="entry name" value="FLAGELLAR BIOSYNTHETIC PROTEIN FLIP"/>
    <property type="match status" value="1"/>
</dbReference>
<accession>A0A0P7X8A4</accession>
<gene>
    <name evidence="8" type="primary">yscR</name>
    <name evidence="9" type="ORF">GA0071312_3360</name>
    <name evidence="8" type="ORF">HLUCCO17_06035</name>
</gene>
<dbReference type="Proteomes" id="UP000050497">
    <property type="component" value="Unassembled WGS sequence"/>
</dbReference>
<comment type="subcellular location">
    <subcellularLocation>
        <location evidence="1">Cell membrane</location>
        <topology evidence="1">Multi-pass membrane protein</topology>
    </subcellularLocation>
</comment>
<evidence type="ECO:0000313" key="10">
    <source>
        <dbReference type="Proteomes" id="UP000050497"/>
    </source>
</evidence>
<keyword evidence="11" id="KW-1185">Reference proteome</keyword>
<proteinExistence type="inferred from homology"/>